<sequence length="221" mass="23090">MTPDAPNFGEDMVTAARVLAALGMVTAFGHVSVRHADHVLITPAIDLAEATPDTLVGIPLDARTLPAGAPGEAWVHLAVYRARPDVDAVARAIPESAFAAGSVTSRIPPLHGQGAMLGEAVPVHDDARLMRSAAIAEAAVRTLGKADALVLRGNGAVTTGCSPGHAVARMWLLDVTCRLHLAARQAGASRPLTPDEIASWRAAAPPLLDRLWAHLRRTTES</sequence>
<dbReference type="PANTHER" id="PTHR22789">
    <property type="entry name" value="FUCULOSE PHOSPHATE ALDOLASE"/>
    <property type="match status" value="1"/>
</dbReference>
<dbReference type="RefSeq" id="WP_014174127.1">
    <property type="nucleotide sequence ID" value="NC_016582.1"/>
</dbReference>
<dbReference type="SUPFAM" id="SSF53639">
    <property type="entry name" value="AraD/HMP-PK domain-like"/>
    <property type="match status" value="1"/>
</dbReference>
<keyword evidence="1" id="KW-0479">Metal-binding</keyword>
<dbReference type="InterPro" id="IPR001303">
    <property type="entry name" value="Aldolase_II/adducin_N"/>
</dbReference>
<reference evidence="4 5" key="1">
    <citation type="journal article" date="2010" name="J. Bacteriol.">
        <title>Genome sequence of the milbemycin-producing bacterium Streptomyces bingchenggensis.</title>
        <authorList>
            <person name="Wang X.J."/>
            <person name="Yan Y.J."/>
            <person name="Zhang B."/>
            <person name="An J."/>
            <person name="Wang J.J."/>
            <person name="Tian J."/>
            <person name="Jiang L."/>
            <person name="Chen Y.H."/>
            <person name="Huang S.X."/>
            <person name="Yin M."/>
            <person name="Zhang J."/>
            <person name="Gao A.L."/>
            <person name="Liu C.X."/>
            <person name="Zhu Z.X."/>
            <person name="Xiang W.S."/>
        </authorList>
    </citation>
    <scope>NUCLEOTIDE SEQUENCE [LARGE SCALE GENOMIC DNA]</scope>
    <source>
        <strain evidence="4 5">BCW-1</strain>
    </source>
</reference>
<dbReference type="PANTHER" id="PTHR22789:SF0">
    <property type="entry name" value="3-OXO-TETRONATE 4-PHOSPHATE DECARBOXYLASE-RELATED"/>
    <property type="match status" value="1"/>
</dbReference>
<evidence type="ECO:0000259" key="3">
    <source>
        <dbReference type="SMART" id="SM01007"/>
    </source>
</evidence>
<dbReference type="SMART" id="SM01007">
    <property type="entry name" value="Aldolase_II"/>
    <property type="match status" value="1"/>
</dbReference>
<evidence type="ECO:0000256" key="2">
    <source>
        <dbReference type="ARBA" id="ARBA00023239"/>
    </source>
</evidence>
<dbReference type="HOGENOM" id="CLU_006033_2_2_11"/>
<keyword evidence="5" id="KW-1185">Reference proteome</keyword>
<dbReference type="eggNOG" id="COG0235">
    <property type="taxonomic scope" value="Bacteria"/>
</dbReference>
<feature type="domain" description="Class II aldolase/adducin N-terminal" evidence="3">
    <location>
        <begin position="10"/>
        <end position="181"/>
    </location>
</feature>
<dbReference type="AlphaFoldDB" id="D7CDY3"/>
<gene>
    <name evidence="4" type="ordered locus">SBI_01527</name>
</gene>
<dbReference type="PATRIC" id="fig|749414.3.peg.1572"/>
<dbReference type="InterPro" id="IPR036409">
    <property type="entry name" value="Aldolase_II/adducin_N_sf"/>
</dbReference>
<dbReference type="Proteomes" id="UP000000377">
    <property type="component" value="Chromosome"/>
</dbReference>
<dbReference type="GO" id="GO:0005829">
    <property type="term" value="C:cytosol"/>
    <property type="evidence" value="ECO:0007669"/>
    <property type="project" value="TreeGrafter"/>
</dbReference>
<dbReference type="InterPro" id="IPR050197">
    <property type="entry name" value="Aldolase_class_II_sugar_metab"/>
</dbReference>
<dbReference type="STRING" id="749414.SBI_01527"/>
<dbReference type="GO" id="GO:0046872">
    <property type="term" value="F:metal ion binding"/>
    <property type="evidence" value="ECO:0007669"/>
    <property type="project" value="UniProtKB-KW"/>
</dbReference>
<name>D7CDY3_STRBB</name>
<dbReference type="EMBL" id="CP002047">
    <property type="protein sequence ID" value="ADI04648.1"/>
    <property type="molecule type" value="Genomic_DNA"/>
</dbReference>
<proteinExistence type="predicted"/>
<dbReference type="KEGG" id="sbh:SBI_01527"/>
<dbReference type="Gene3D" id="3.40.225.10">
    <property type="entry name" value="Class II aldolase/adducin N-terminal domain"/>
    <property type="match status" value="1"/>
</dbReference>
<dbReference type="GO" id="GO:0019323">
    <property type="term" value="P:pentose catabolic process"/>
    <property type="evidence" value="ECO:0007669"/>
    <property type="project" value="TreeGrafter"/>
</dbReference>
<evidence type="ECO:0000313" key="5">
    <source>
        <dbReference type="Proteomes" id="UP000000377"/>
    </source>
</evidence>
<dbReference type="GO" id="GO:0016832">
    <property type="term" value="F:aldehyde-lyase activity"/>
    <property type="evidence" value="ECO:0007669"/>
    <property type="project" value="TreeGrafter"/>
</dbReference>
<accession>D7CDY3</accession>
<keyword evidence="2" id="KW-0456">Lyase</keyword>
<dbReference type="Pfam" id="PF00596">
    <property type="entry name" value="Aldolase_II"/>
    <property type="match status" value="1"/>
</dbReference>
<protein>
    <submittedName>
        <fullName evidence="4">Decarboxylase protein</fullName>
    </submittedName>
</protein>
<evidence type="ECO:0000313" key="4">
    <source>
        <dbReference type="EMBL" id="ADI04648.1"/>
    </source>
</evidence>
<evidence type="ECO:0000256" key="1">
    <source>
        <dbReference type="ARBA" id="ARBA00022723"/>
    </source>
</evidence>
<organism evidence="4 5">
    <name type="scientific">Streptomyces bingchenggensis (strain BCW-1)</name>
    <dbReference type="NCBI Taxonomy" id="749414"/>
    <lineage>
        <taxon>Bacteria</taxon>
        <taxon>Bacillati</taxon>
        <taxon>Actinomycetota</taxon>
        <taxon>Actinomycetes</taxon>
        <taxon>Kitasatosporales</taxon>
        <taxon>Streptomycetaceae</taxon>
        <taxon>Streptomyces</taxon>
    </lineage>
</organism>